<dbReference type="AlphaFoldDB" id="A0A087TYD8"/>
<organism evidence="2 3">
    <name type="scientific">Stegodyphus mimosarum</name>
    <name type="common">African social velvet spider</name>
    <dbReference type="NCBI Taxonomy" id="407821"/>
    <lineage>
        <taxon>Eukaryota</taxon>
        <taxon>Metazoa</taxon>
        <taxon>Ecdysozoa</taxon>
        <taxon>Arthropoda</taxon>
        <taxon>Chelicerata</taxon>
        <taxon>Arachnida</taxon>
        <taxon>Araneae</taxon>
        <taxon>Araneomorphae</taxon>
        <taxon>Entelegynae</taxon>
        <taxon>Eresoidea</taxon>
        <taxon>Eresidae</taxon>
        <taxon>Stegodyphus</taxon>
    </lineage>
</organism>
<protein>
    <submittedName>
        <fullName evidence="2">Uncharacterized protein</fullName>
    </submittedName>
</protein>
<feature type="region of interest" description="Disordered" evidence="1">
    <location>
        <begin position="173"/>
        <end position="240"/>
    </location>
</feature>
<feature type="compositionally biased region" description="Basic and acidic residues" evidence="1">
    <location>
        <begin position="176"/>
        <end position="191"/>
    </location>
</feature>
<name>A0A087TYD8_STEMI</name>
<feature type="region of interest" description="Disordered" evidence="1">
    <location>
        <begin position="335"/>
        <end position="359"/>
    </location>
</feature>
<evidence type="ECO:0000256" key="1">
    <source>
        <dbReference type="SAM" id="MobiDB-lite"/>
    </source>
</evidence>
<feature type="compositionally biased region" description="Polar residues" evidence="1">
    <location>
        <begin position="347"/>
        <end position="358"/>
    </location>
</feature>
<sequence length="453" mass="49937">MCNYPSEIIPQTGCEGDFICCYQPDLKDHLHVDAPQIPLLRPISSQPEYQAIPLGPQNNIPHIRPPPIPHPYPQRPQVPPMGKPVPPLIVPHIHNQAGGNQGYIAAGYPGYAVAPQIPSSDNGPAVKPGYPQNVNYGNNPYQQQHFSHGSETINIGIENQQPVRLTVIAPHSPHISPHEEEQNSYNFDRRKPNITHIPIRNPPNKPASENEPLRIIPSASSSQSQQASEFTNKQNQHNSHDRFVNSNIGIAPDSLRPIPVGFHPKPPTLEKFHPPPSSEFSQPVLPPSSGLPNASTIIVLHMTKPTGQVETVHEIGHQAQEPMKTTFVPYQESFRPIPSQRPLKPRPQSSSVQKTATLSPEVEPIHTFEESIPGSSDINSESVKIEQNKKVKPACPGSCIAPFLRFTCFGNNAIYDGFVCEEEGAMCCTSVEHIEKYEEHLKTGNALVLVKPD</sequence>
<proteinExistence type="predicted"/>
<evidence type="ECO:0000313" key="3">
    <source>
        <dbReference type="Proteomes" id="UP000054359"/>
    </source>
</evidence>
<evidence type="ECO:0000313" key="2">
    <source>
        <dbReference type="EMBL" id="KFM70127.1"/>
    </source>
</evidence>
<dbReference type="OrthoDB" id="6435263at2759"/>
<dbReference type="Proteomes" id="UP000054359">
    <property type="component" value="Unassembled WGS sequence"/>
</dbReference>
<dbReference type="EMBL" id="KK117313">
    <property type="protein sequence ID" value="KFM70127.1"/>
    <property type="molecule type" value="Genomic_DNA"/>
</dbReference>
<accession>A0A087TYD8</accession>
<dbReference type="STRING" id="407821.A0A087TYD8"/>
<gene>
    <name evidence="2" type="ORF">X975_26940</name>
</gene>
<reference evidence="2 3" key="1">
    <citation type="submission" date="2013-11" db="EMBL/GenBank/DDBJ databases">
        <title>Genome sequencing of Stegodyphus mimosarum.</title>
        <authorList>
            <person name="Bechsgaard J."/>
        </authorList>
    </citation>
    <scope>NUCLEOTIDE SEQUENCE [LARGE SCALE GENOMIC DNA]</scope>
</reference>
<feature type="non-terminal residue" evidence="2">
    <location>
        <position position="453"/>
    </location>
</feature>
<feature type="compositionally biased region" description="Low complexity" evidence="1">
    <location>
        <begin position="218"/>
        <end position="228"/>
    </location>
</feature>
<keyword evidence="3" id="KW-1185">Reference proteome</keyword>